<dbReference type="SUPFAM" id="SSF55729">
    <property type="entry name" value="Acyl-CoA N-acyltransferases (Nat)"/>
    <property type="match status" value="1"/>
</dbReference>
<dbReference type="PANTHER" id="PTHR43877:SF2">
    <property type="entry name" value="AMINOALKYLPHOSPHONATE N-ACETYLTRANSFERASE-RELATED"/>
    <property type="match status" value="1"/>
</dbReference>
<keyword evidence="5" id="KW-1185">Reference proteome</keyword>
<evidence type="ECO:0000256" key="2">
    <source>
        <dbReference type="ARBA" id="ARBA00023315"/>
    </source>
</evidence>
<dbReference type="InterPro" id="IPR050832">
    <property type="entry name" value="Bact_Acetyltransf"/>
</dbReference>
<name>A0A7Z0WFZ7_9PSEU</name>
<gene>
    <name evidence="4" type="ORF">BLA60_36675</name>
</gene>
<keyword evidence="1" id="KW-0808">Transferase</keyword>
<evidence type="ECO:0000313" key="5">
    <source>
        <dbReference type="Proteomes" id="UP000185696"/>
    </source>
</evidence>
<dbReference type="PROSITE" id="PS51186">
    <property type="entry name" value="GNAT"/>
    <property type="match status" value="1"/>
</dbReference>
<evidence type="ECO:0000259" key="3">
    <source>
        <dbReference type="PROSITE" id="PS51186"/>
    </source>
</evidence>
<evidence type="ECO:0000313" key="4">
    <source>
        <dbReference type="EMBL" id="OLF05396.1"/>
    </source>
</evidence>
<dbReference type="GO" id="GO:0016747">
    <property type="term" value="F:acyltransferase activity, transferring groups other than amino-acyl groups"/>
    <property type="evidence" value="ECO:0007669"/>
    <property type="project" value="InterPro"/>
</dbReference>
<dbReference type="Pfam" id="PF13508">
    <property type="entry name" value="Acetyltransf_7"/>
    <property type="match status" value="1"/>
</dbReference>
<protein>
    <recommendedName>
        <fullName evidence="3">N-acetyltransferase domain-containing protein</fullName>
    </recommendedName>
</protein>
<dbReference type="InterPro" id="IPR016181">
    <property type="entry name" value="Acyl_CoA_acyltransferase"/>
</dbReference>
<comment type="caution">
    <text evidence="4">The sequence shown here is derived from an EMBL/GenBank/DDBJ whole genome shotgun (WGS) entry which is preliminary data.</text>
</comment>
<accession>A0A7Z0WFZ7</accession>
<dbReference type="Gene3D" id="3.40.630.30">
    <property type="match status" value="1"/>
</dbReference>
<proteinExistence type="predicted"/>
<keyword evidence="2" id="KW-0012">Acyltransferase</keyword>
<organism evidence="4 5">
    <name type="scientific">Actinophytocola xinjiangensis</name>
    <dbReference type="NCBI Taxonomy" id="485602"/>
    <lineage>
        <taxon>Bacteria</taxon>
        <taxon>Bacillati</taxon>
        <taxon>Actinomycetota</taxon>
        <taxon>Actinomycetes</taxon>
        <taxon>Pseudonocardiales</taxon>
        <taxon>Pseudonocardiaceae</taxon>
    </lineage>
</organism>
<sequence>MRVQPLPPAQATDLDTLTPLCAMVNKVYAQAEAGLWQDGAARTTVDELSALTRAGELVVATLDSEVVACLRLQHLTEDVSSFSLLATAPEHQGKGIATALIDHAEAQAEAAGRHHMRLELLVPQTWTHPAKEALAHWYTRTGYHLTHTTRFDEDYPHLAPLLATPCDYRIYHKRLL</sequence>
<feature type="domain" description="N-acetyltransferase" evidence="3">
    <location>
        <begin position="1"/>
        <end position="167"/>
    </location>
</feature>
<dbReference type="CDD" id="cd04301">
    <property type="entry name" value="NAT_SF"/>
    <property type="match status" value="1"/>
</dbReference>
<reference evidence="4 5" key="1">
    <citation type="submission" date="2016-12" db="EMBL/GenBank/DDBJ databases">
        <title>The draft genome sequence of Actinophytocola xinjiangensis.</title>
        <authorList>
            <person name="Wang W."/>
            <person name="Yuan L."/>
        </authorList>
    </citation>
    <scope>NUCLEOTIDE SEQUENCE [LARGE SCALE GENOMIC DNA]</scope>
    <source>
        <strain evidence="4 5">CGMCC 4.4663</strain>
    </source>
</reference>
<dbReference type="Proteomes" id="UP000185696">
    <property type="component" value="Unassembled WGS sequence"/>
</dbReference>
<evidence type="ECO:0000256" key="1">
    <source>
        <dbReference type="ARBA" id="ARBA00022679"/>
    </source>
</evidence>
<dbReference type="InterPro" id="IPR000182">
    <property type="entry name" value="GNAT_dom"/>
</dbReference>
<dbReference type="EMBL" id="MSIF01000030">
    <property type="protein sequence ID" value="OLF05396.1"/>
    <property type="molecule type" value="Genomic_DNA"/>
</dbReference>
<dbReference type="PANTHER" id="PTHR43877">
    <property type="entry name" value="AMINOALKYLPHOSPHONATE N-ACETYLTRANSFERASE-RELATED-RELATED"/>
    <property type="match status" value="1"/>
</dbReference>
<dbReference type="AlphaFoldDB" id="A0A7Z0WFZ7"/>